<dbReference type="Gene3D" id="3.40.50.300">
    <property type="entry name" value="P-loop containing nucleotide triphosphate hydrolases"/>
    <property type="match status" value="1"/>
</dbReference>
<dbReference type="PANTHER" id="PTHR10344:SF1">
    <property type="entry name" value="THYMIDYLATE KINASE"/>
    <property type="match status" value="1"/>
</dbReference>
<evidence type="ECO:0000256" key="9">
    <source>
        <dbReference type="ARBA" id="ARBA00022840"/>
    </source>
</evidence>
<keyword evidence="7" id="KW-0547">Nucleotide-binding</keyword>
<dbReference type="GO" id="GO:0005739">
    <property type="term" value="C:mitochondrion"/>
    <property type="evidence" value="ECO:0007669"/>
    <property type="project" value="TreeGrafter"/>
</dbReference>
<dbReference type="EMBL" id="CALOZG010000003">
    <property type="protein sequence ID" value="CAH3997605.1"/>
    <property type="molecule type" value="Genomic_DNA"/>
</dbReference>
<dbReference type="GO" id="GO:0005524">
    <property type="term" value="F:ATP binding"/>
    <property type="evidence" value="ECO:0007669"/>
    <property type="project" value="UniProtKB-KW"/>
</dbReference>
<comment type="caution">
    <text evidence="11">The sequence shown here is derived from an EMBL/GenBank/DDBJ whole genome shotgun (WGS) entry which is preliminary data.</text>
</comment>
<dbReference type="SUPFAM" id="SSF52540">
    <property type="entry name" value="P-loop containing nucleoside triphosphate hydrolases"/>
    <property type="match status" value="1"/>
</dbReference>
<dbReference type="GO" id="GO:0006235">
    <property type="term" value="P:dTTP biosynthetic process"/>
    <property type="evidence" value="ECO:0007669"/>
    <property type="project" value="TreeGrafter"/>
</dbReference>
<dbReference type="Proteomes" id="UP001152562">
    <property type="component" value="Unassembled WGS sequence"/>
</dbReference>
<name>A0A9P0X510_PIEBR</name>
<evidence type="ECO:0000256" key="6">
    <source>
        <dbReference type="ARBA" id="ARBA00022727"/>
    </source>
</evidence>
<dbReference type="FunFam" id="3.40.50.300:FF:000679">
    <property type="entry name" value="Thymidylate kinase"/>
    <property type="match status" value="1"/>
</dbReference>
<evidence type="ECO:0000259" key="10">
    <source>
        <dbReference type="Pfam" id="PF02223"/>
    </source>
</evidence>
<dbReference type="GO" id="GO:0004798">
    <property type="term" value="F:dTMP kinase activity"/>
    <property type="evidence" value="ECO:0007669"/>
    <property type="project" value="UniProtKB-EC"/>
</dbReference>
<evidence type="ECO:0000256" key="4">
    <source>
        <dbReference type="ARBA" id="ARBA00017144"/>
    </source>
</evidence>
<accession>A0A9P0X510</accession>
<comment type="similarity">
    <text evidence="2">Belongs to the thymidylate kinase family.</text>
</comment>
<evidence type="ECO:0000256" key="2">
    <source>
        <dbReference type="ARBA" id="ARBA00009776"/>
    </source>
</evidence>
<evidence type="ECO:0000256" key="1">
    <source>
        <dbReference type="ARBA" id="ARBA00004992"/>
    </source>
</evidence>
<dbReference type="Pfam" id="PF02223">
    <property type="entry name" value="Thymidylate_kin"/>
    <property type="match status" value="1"/>
</dbReference>
<dbReference type="AlphaFoldDB" id="A0A9P0X510"/>
<keyword evidence="12" id="KW-1185">Reference proteome</keyword>
<evidence type="ECO:0000256" key="5">
    <source>
        <dbReference type="ARBA" id="ARBA00022679"/>
    </source>
</evidence>
<evidence type="ECO:0000313" key="12">
    <source>
        <dbReference type="Proteomes" id="UP001152562"/>
    </source>
</evidence>
<keyword evidence="5" id="KW-0808">Transferase</keyword>
<organism evidence="11 12">
    <name type="scientific">Pieris brassicae</name>
    <name type="common">White butterfly</name>
    <name type="synonym">Large white butterfly</name>
    <dbReference type="NCBI Taxonomy" id="7116"/>
    <lineage>
        <taxon>Eukaryota</taxon>
        <taxon>Metazoa</taxon>
        <taxon>Ecdysozoa</taxon>
        <taxon>Arthropoda</taxon>
        <taxon>Hexapoda</taxon>
        <taxon>Insecta</taxon>
        <taxon>Pterygota</taxon>
        <taxon>Neoptera</taxon>
        <taxon>Endopterygota</taxon>
        <taxon>Lepidoptera</taxon>
        <taxon>Glossata</taxon>
        <taxon>Ditrysia</taxon>
        <taxon>Papilionoidea</taxon>
        <taxon>Pieridae</taxon>
        <taxon>Pierinae</taxon>
        <taxon>Pieris</taxon>
    </lineage>
</organism>
<keyword evidence="8" id="KW-0418">Kinase</keyword>
<feature type="domain" description="Thymidylate kinase-like" evidence="10">
    <location>
        <begin position="46"/>
        <end position="221"/>
    </location>
</feature>
<proteinExistence type="inferred from homology"/>
<dbReference type="GO" id="GO:0006227">
    <property type="term" value="P:dUDP biosynthetic process"/>
    <property type="evidence" value="ECO:0007669"/>
    <property type="project" value="TreeGrafter"/>
</dbReference>
<dbReference type="InterPro" id="IPR018095">
    <property type="entry name" value="Thymidylate_kin_CS"/>
</dbReference>
<reference evidence="11" key="1">
    <citation type="submission" date="2022-05" db="EMBL/GenBank/DDBJ databases">
        <authorList>
            <person name="Okamura Y."/>
        </authorList>
    </citation>
    <scope>NUCLEOTIDE SEQUENCE</scope>
</reference>
<dbReference type="InterPro" id="IPR018094">
    <property type="entry name" value="Thymidylate_kinase"/>
</dbReference>
<protein>
    <recommendedName>
        <fullName evidence="4">Thymidylate kinase</fullName>
        <ecNumber evidence="3">2.7.4.9</ecNumber>
    </recommendedName>
</protein>
<dbReference type="EC" id="2.7.4.9" evidence="3"/>
<dbReference type="GO" id="GO:0006233">
    <property type="term" value="P:dTDP biosynthetic process"/>
    <property type="evidence" value="ECO:0007669"/>
    <property type="project" value="InterPro"/>
</dbReference>
<evidence type="ECO:0000256" key="7">
    <source>
        <dbReference type="ARBA" id="ARBA00022741"/>
    </source>
</evidence>
<evidence type="ECO:0000256" key="3">
    <source>
        <dbReference type="ARBA" id="ARBA00012980"/>
    </source>
</evidence>
<sequence>MFVLKSLRNDTNAVRYEKNMLSSIVALSIILAQKEMIVKRGALIVIEGVDRTGKTTQAKLLVESLKKRKIQAEYRNFPNRNTEIGKVINSYLTSQKDLPDEAIHLLFSANRWEKSRDILDLLEKGTTVIVDRYCYSGVAFSAAKGLDLNWCKFPDIGLPKPDKVFFLTLPLEVMQQRNGFGNERYEIPEFQKKVIEMYGQLKDNDWDIMNANRTLEVIQEELFQSTLNVINTVEHTSIGKLWVKK</sequence>
<dbReference type="GO" id="GO:0005634">
    <property type="term" value="C:nucleus"/>
    <property type="evidence" value="ECO:0007669"/>
    <property type="project" value="TreeGrafter"/>
</dbReference>
<comment type="pathway">
    <text evidence="1">Pyrimidine metabolism; dTTP biosynthesis.</text>
</comment>
<gene>
    <name evidence="11" type="ORF">PIBRA_LOCUS2442</name>
</gene>
<evidence type="ECO:0000313" key="11">
    <source>
        <dbReference type="EMBL" id="CAH3997605.1"/>
    </source>
</evidence>
<dbReference type="CDD" id="cd01672">
    <property type="entry name" value="TMPK"/>
    <property type="match status" value="1"/>
</dbReference>
<dbReference type="HAMAP" id="MF_00165">
    <property type="entry name" value="Thymidylate_kinase"/>
    <property type="match status" value="1"/>
</dbReference>
<dbReference type="InterPro" id="IPR039430">
    <property type="entry name" value="Thymidylate_kin-like_dom"/>
</dbReference>
<dbReference type="InterPro" id="IPR027417">
    <property type="entry name" value="P-loop_NTPase"/>
</dbReference>
<dbReference type="NCBIfam" id="TIGR00041">
    <property type="entry name" value="DTMP_kinase"/>
    <property type="match status" value="1"/>
</dbReference>
<dbReference type="GO" id="GO:0005829">
    <property type="term" value="C:cytosol"/>
    <property type="evidence" value="ECO:0007669"/>
    <property type="project" value="TreeGrafter"/>
</dbReference>
<dbReference type="PANTHER" id="PTHR10344">
    <property type="entry name" value="THYMIDYLATE KINASE"/>
    <property type="match status" value="1"/>
</dbReference>
<evidence type="ECO:0000256" key="8">
    <source>
        <dbReference type="ARBA" id="ARBA00022777"/>
    </source>
</evidence>
<dbReference type="GO" id="GO:0004550">
    <property type="term" value="F:nucleoside diphosphate kinase activity"/>
    <property type="evidence" value="ECO:0007669"/>
    <property type="project" value="TreeGrafter"/>
</dbReference>
<keyword evidence="6" id="KW-0545">Nucleotide biosynthesis</keyword>
<keyword evidence="9" id="KW-0067">ATP-binding</keyword>
<dbReference type="PROSITE" id="PS01331">
    <property type="entry name" value="THYMIDYLATE_KINASE"/>
    <property type="match status" value="1"/>
</dbReference>